<reference evidence="6 7" key="1">
    <citation type="submission" date="2017-03" db="EMBL/GenBank/DDBJ databases">
        <authorList>
            <person name="Afonso C.L."/>
            <person name="Miller P.J."/>
            <person name="Scott M.A."/>
            <person name="Spackman E."/>
            <person name="Goraichik I."/>
            <person name="Dimitrov K.M."/>
            <person name="Suarez D.L."/>
            <person name="Swayne D.E."/>
        </authorList>
    </citation>
    <scope>NUCLEOTIDE SEQUENCE [LARGE SCALE GENOMIC DNA]</scope>
    <source>
        <strain evidence="6 7">CECT 7745</strain>
    </source>
</reference>
<evidence type="ECO:0000256" key="5">
    <source>
        <dbReference type="SAM" id="MobiDB-lite"/>
    </source>
</evidence>
<comment type="similarity">
    <text evidence="1">Belongs to the arginase family. Agmatinase subfamily.</text>
</comment>
<dbReference type="PANTHER" id="PTHR11358:SF26">
    <property type="entry name" value="GUANIDINO ACID HYDROLASE, MITOCHONDRIAL"/>
    <property type="match status" value="1"/>
</dbReference>
<evidence type="ECO:0000256" key="2">
    <source>
        <dbReference type="ARBA" id="ARBA00022723"/>
    </source>
</evidence>
<dbReference type="PROSITE" id="PS51409">
    <property type="entry name" value="ARGINASE_2"/>
    <property type="match status" value="1"/>
</dbReference>
<evidence type="ECO:0000313" key="7">
    <source>
        <dbReference type="Proteomes" id="UP000193224"/>
    </source>
</evidence>
<dbReference type="GO" id="GO:0033389">
    <property type="term" value="P:putrescine biosynthetic process from arginine, via agmatine"/>
    <property type="evidence" value="ECO:0007669"/>
    <property type="project" value="TreeGrafter"/>
</dbReference>
<proteinExistence type="inferred from homology"/>
<evidence type="ECO:0000256" key="3">
    <source>
        <dbReference type="ARBA" id="ARBA00022801"/>
    </source>
</evidence>
<dbReference type="PROSITE" id="PS01053">
    <property type="entry name" value="ARGINASE_1"/>
    <property type="match status" value="1"/>
</dbReference>
<accession>A0A1X7BS08</accession>
<dbReference type="AlphaFoldDB" id="A0A1X7BS08"/>
<protein>
    <submittedName>
        <fullName evidence="6">Agmatinase</fullName>
        <ecNumber evidence="6">3.5.3.11</ecNumber>
    </submittedName>
</protein>
<dbReference type="InterPro" id="IPR020855">
    <property type="entry name" value="Ureohydrolase_Mn_BS"/>
</dbReference>
<dbReference type="Proteomes" id="UP000193224">
    <property type="component" value="Unassembled WGS sequence"/>
</dbReference>
<dbReference type="NCBIfam" id="TIGR01230">
    <property type="entry name" value="agmatinase"/>
    <property type="match status" value="1"/>
</dbReference>
<keyword evidence="2" id="KW-0479">Metal-binding</keyword>
<dbReference type="EMBL" id="FWXB01000007">
    <property type="protein sequence ID" value="SMC12393.1"/>
    <property type="molecule type" value="Genomic_DNA"/>
</dbReference>
<dbReference type="SUPFAM" id="SSF52768">
    <property type="entry name" value="Arginase/deacetylase"/>
    <property type="match status" value="1"/>
</dbReference>
<keyword evidence="7" id="KW-1185">Reference proteome</keyword>
<dbReference type="Pfam" id="PF00491">
    <property type="entry name" value="Arginase"/>
    <property type="match status" value="1"/>
</dbReference>
<organism evidence="6 7">
    <name type="scientific">Roseovarius aestuarii</name>
    <dbReference type="NCBI Taxonomy" id="475083"/>
    <lineage>
        <taxon>Bacteria</taxon>
        <taxon>Pseudomonadati</taxon>
        <taxon>Pseudomonadota</taxon>
        <taxon>Alphaproteobacteria</taxon>
        <taxon>Rhodobacterales</taxon>
        <taxon>Roseobacteraceae</taxon>
        <taxon>Roseovarius</taxon>
    </lineage>
</organism>
<dbReference type="InterPro" id="IPR023696">
    <property type="entry name" value="Ureohydrolase_dom_sf"/>
</dbReference>
<feature type="compositionally biased region" description="Basic and acidic residues" evidence="5">
    <location>
        <begin position="1"/>
        <end position="20"/>
    </location>
</feature>
<gene>
    <name evidence="6" type="primary">speB_1</name>
    <name evidence="6" type="ORF">ROA7745_02218</name>
</gene>
<evidence type="ECO:0000256" key="1">
    <source>
        <dbReference type="ARBA" id="ARBA00009227"/>
    </source>
</evidence>
<evidence type="ECO:0000256" key="4">
    <source>
        <dbReference type="RuleBase" id="RU003684"/>
    </source>
</evidence>
<dbReference type="CDD" id="cd11592">
    <property type="entry name" value="Agmatinase_PAH"/>
    <property type="match status" value="1"/>
</dbReference>
<dbReference type="GO" id="GO:0008783">
    <property type="term" value="F:agmatinase activity"/>
    <property type="evidence" value="ECO:0007669"/>
    <property type="project" value="UniProtKB-EC"/>
</dbReference>
<dbReference type="InterPro" id="IPR005925">
    <property type="entry name" value="Agmatinase-rel"/>
</dbReference>
<dbReference type="OrthoDB" id="9788689at2"/>
<keyword evidence="3 4" id="KW-0378">Hydrolase</keyword>
<dbReference type="InterPro" id="IPR006035">
    <property type="entry name" value="Ureohydrolase"/>
</dbReference>
<dbReference type="RefSeq" id="WP_085800348.1">
    <property type="nucleotide sequence ID" value="NZ_FWXB01000007.1"/>
</dbReference>
<dbReference type="PANTHER" id="PTHR11358">
    <property type="entry name" value="ARGINASE/AGMATINASE"/>
    <property type="match status" value="1"/>
</dbReference>
<dbReference type="GO" id="GO:0046872">
    <property type="term" value="F:metal ion binding"/>
    <property type="evidence" value="ECO:0007669"/>
    <property type="project" value="UniProtKB-KW"/>
</dbReference>
<feature type="region of interest" description="Disordered" evidence="5">
    <location>
        <begin position="1"/>
        <end position="22"/>
    </location>
</feature>
<dbReference type="Gene3D" id="3.40.800.10">
    <property type="entry name" value="Ureohydrolase domain"/>
    <property type="match status" value="1"/>
</dbReference>
<evidence type="ECO:0000313" key="6">
    <source>
        <dbReference type="EMBL" id="SMC12393.1"/>
    </source>
</evidence>
<dbReference type="NCBIfam" id="NF002564">
    <property type="entry name" value="PRK02190.1"/>
    <property type="match status" value="1"/>
</dbReference>
<dbReference type="EC" id="3.5.3.11" evidence="6"/>
<name>A0A1X7BS08_9RHOB</name>
<sequence>MALEDAKNQVDHAFTREDTRGLSNENTFGGATSFLRRRYTKDLSGVDIAVTGIPFDQAVTNRTGTRLGPRAIREASSLQSPDAPYGWGYDPLSELSIVDYGDLAFDYAMVPDFPDTLTAHIRGILAAGAASICLGGDHYISFPILKAYTEKFGPLSLLQFDAHSDTWADDNMDRIDHGTMFYKAVKLGLIDPARSVQVGIRTNNPDTMGFNIIDAREVHETGPVAVAQKIKSILGDHPTYVTFDIDGLDPAYAPGTGTPVWGGLTSAQASIMLRDIAGINMVGGDVVEVSPPFDTTGATAIAGAHVATELICLWGWTRRKAKKNCPECGHVFQGNGWDGIDAHWRANHDDIMPYEEAWPRLKEGTYERQG</sequence>